<reference evidence="1 2" key="1">
    <citation type="submission" date="2020-05" db="EMBL/GenBank/DDBJ databases">
        <authorList>
            <person name="Li K."/>
        </authorList>
    </citation>
    <scope>NUCLEOTIDE SEQUENCE [LARGE SCALE GENOMIC DNA]</scope>
    <source>
        <strain evidence="2">jing01</strain>
    </source>
</reference>
<dbReference type="KEGG" id="sarg:HKX69_15285"/>
<dbReference type="EMBL" id="CP053189">
    <property type="protein sequence ID" value="QJS10700.1"/>
    <property type="molecule type" value="Genomic_DNA"/>
</dbReference>
<protein>
    <submittedName>
        <fullName evidence="1">Uncharacterized protein</fullName>
    </submittedName>
</protein>
<dbReference type="RefSeq" id="WP_171154053.1">
    <property type="nucleotide sequence ID" value="NZ_CP053189.1"/>
</dbReference>
<evidence type="ECO:0000313" key="1">
    <source>
        <dbReference type="EMBL" id="QJS10700.1"/>
    </source>
</evidence>
<accession>A0A6M4PP38</accession>
<gene>
    <name evidence="1" type="ORF">HKX69_15285</name>
</gene>
<dbReference type="AlphaFoldDB" id="A0A6M4PP38"/>
<proteinExistence type="predicted"/>
<name>A0A6M4PP38_9ACTN</name>
<organism evidence="1 2">
    <name type="scientific">Streptomyces argyrophylli</name>
    <dbReference type="NCBI Taxonomy" id="2726118"/>
    <lineage>
        <taxon>Bacteria</taxon>
        <taxon>Bacillati</taxon>
        <taxon>Actinomycetota</taxon>
        <taxon>Actinomycetes</taxon>
        <taxon>Kitasatosporales</taxon>
        <taxon>Streptomycetaceae</taxon>
        <taxon>Streptomyces</taxon>
    </lineage>
</organism>
<evidence type="ECO:0000313" key="2">
    <source>
        <dbReference type="Proteomes" id="UP000502641"/>
    </source>
</evidence>
<dbReference type="Proteomes" id="UP000502641">
    <property type="component" value="Chromosome"/>
</dbReference>
<sequence>MSITQQYLLDSYRARLHGEPGPPAPGRHDLGLLREVRDHRHFRAVVAGRPARGRLRRALAGRLRSLAHRARPRAS</sequence>
<keyword evidence="2" id="KW-1185">Reference proteome</keyword>